<dbReference type="AlphaFoldDB" id="A0A2U1KFC6"/>
<feature type="domain" description="Subtilisin-like protease fibronectin type-III" evidence="2">
    <location>
        <begin position="357"/>
        <end position="454"/>
    </location>
</feature>
<name>A0A2U1KFC6_ARTAN</name>
<dbReference type="Proteomes" id="UP000245207">
    <property type="component" value="Unassembled WGS sequence"/>
</dbReference>
<dbReference type="Gene3D" id="2.60.40.2310">
    <property type="match status" value="1"/>
</dbReference>
<sequence length="457" mass="51194">MAGGGTFRASRGKSSCGAKSRSLQTRTPPTPSSPPTILLQPQCPMPSGTTPQLVSRTPTNQQQYLKLEKVLPMLLTQVQLYLKLAAYICFFTDQDSPQQPRGPRGAYLNKNIPIVASERKVIHIYGLTYLEPEVPRMISKDFKGHFYWKETEWHKLDKNLVEHLYKCFQRDETGIDPTKIQLFERVHKLSKCKGEWCDAREKNVHSKYHDIVKEKNTSEVEISDEGIVTDANPPLHAPLPFDAQAWVNATGDPQKTVYGFRLTKEAENIQKQVKPSSTKQSTFHASTSSNNESNSESEIAELKRENASLKARESEIDELKKENASLKASVGYSSEQVTAIVQTHVSCVNSTNIPSTQLNYRSFSIELRTNVSKSYTRTVTDVGDASLSYTLKFFTPPNIDVSVSPSTLIFAAVNQKLSYEMTFTPIESGPVTQFSEGALFWNSAKHSVRSPISIKFT</sequence>
<dbReference type="InterPro" id="IPR051048">
    <property type="entry name" value="Peptidase_S8/S53_subtilisin"/>
</dbReference>
<comment type="caution">
    <text evidence="3">The sequence shown here is derived from an EMBL/GenBank/DDBJ whole genome shotgun (WGS) entry which is preliminary data.</text>
</comment>
<organism evidence="3 4">
    <name type="scientific">Artemisia annua</name>
    <name type="common">Sweet wormwood</name>
    <dbReference type="NCBI Taxonomy" id="35608"/>
    <lineage>
        <taxon>Eukaryota</taxon>
        <taxon>Viridiplantae</taxon>
        <taxon>Streptophyta</taxon>
        <taxon>Embryophyta</taxon>
        <taxon>Tracheophyta</taxon>
        <taxon>Spermatophyta</taxon>
        <taxon>Magnoliopsida</taxon>
        <taxon>eudicotyledons</taxon>
        <taxon>Gunneridae</taxon>
        <taxon>Pentapetalae</taxon>
        <taxon>asterids</taxon>
        <taxon>campanulids</taxon>
        <taxon>Asterales</taxon>
        <taxon>Asteraceae</taxon>
        <taxon>Asteroideae</taxon>
        <taxon>Anthemideae</taxon>
        <taxon>Artemisiinae</taxon>
        <taxon>Artemisia</taxon>
    </lineage>
</organism>
<feature type="compositionally biased region" description="Polar residues" evidence="1">
    <location>
        <begin position="269"/>
        <end position="287"/>
    </location>
</feature>
<dbReference type="EMBL" id="PKPP01020067">
    <property type="protein sequence ID" value="PWA35411.1"/>
    <property type="molecule type" value="Genomic_DNA"/>
</dbReference>
<keyword evidence="4" id="KW-1185">Reference proteome</keyword>
<dbReference type="OrthoDB" id="206201at2759"/>
<evidence type="ECO:0000313" key="4">
    <source>
        <dbReference type="Proteomes" id="UP000245207"/>
    </source>
</evidence>
<protein>
    <submittedName>
        <fullName evidence="3">Peptidase S8, subtilisin-related protein</fullName>
    </submittedName>
</protein>
<evidence type="ECO:0000313" key="3">
    <source>
        <dbReference type="EMBL" id="PWA35411.1"/>
    </source>
</evidence>
<evidence type="ECO:0000259" key="2">
    <source>
        <dbReference type="Pfam" id="PF17766"/>
    </source>
</evidence>
<proteinExistence type="predicted"/>
<dbReference type="PANTHER" id="PTHR43399">
    <property type="entry name" value="SUBTILISIN-RELATED"/>
    <property type="match status" value="1"/>
</dbReference>
<evidence type="ECO:0000256" key="1">
    <source>
        <dbReference type="SAM" id="MobiDB-lite"/>
    </source>
</evidence>
<dbReference type="Pfam" id="PF17766">
    <property type="entry name" value="fn3_6"/>
    <property type="match status" value="1"/>
</dbReference>
<feature type="region of interest" description="Disordered" evidence="1">
    <location>
        <begin position="269"/>
        <end position="303"/>
    </location>
</feature>
<dbReference type="InterPro" id="IPR041469">
    <property type="entry name" value="Subtilisin-like_FN3"/>
</dbReference>
<dbReference type="PANTHER" id="PTHR43399:SF5">
    <property type="entry name" value="PEPTIDASE S8 FAMILY WITH PROTEASE-ASSOCIATED DOMAIN"/>
    <property type="match status" value="1"/>
</dbReference>
<feature type="region of interest" description="Disordered" evidence="1">
    <location>
        <begin position="1"/>
        <end position="37"/>
    </location>
</feature>
<reference evidence="3 4" key="1">
    <citation type="journal article" date="2018" name="Mol. Plant">
        <title>The genome of Artemisia annua provides insight into the evolution of Asteraceae family and artemisinin biosynthesis.</title>
        <authorList>
            <person name="Shen Q."/>
            <person name="Zhang L."/>
            <person name="Liao Z."/>
            <person name="Wang S."/>
            <person name="Yan T."/>
            <person name="Shi P."/>
            <person name="Liu M."/>
            <person name="Fu X."/>
            <person name="Pan Q."/>
            <person name="Wang Y."/>
            <person name="Lv Z."/>
            <person name="Lu X."/>
            <person name="Zhang F."/>
            <person name="Jiang W."/>
            <person name="Ma Y."/>
            <person name="Chen M."/>
            <person name="Hao X."/>
            <person name="Li L."/>
            <person name="Tang Y."/>
            <person name="Lv G."/>
            <person name="Zhou Y."/>
            <person name="Sun X."/>
            <person name="Brodelius P.E."/>
            <person name="Rose J.K.C."/>
            <person name="Tang K."/>
        </authorList>
    </citation>
    <scope>NUCLEOTIDE SEQUENCE [LARGE SCALE GENOMIC DNA]</scope>
    <source>
        <strain evidence="4">cv. Huhao1</strain>
        <tissue evidence="3">Leaf</tissue>
    </source>
</reference>
<gene>
    <name evidence="3" type="ORF">CTI12_AA609680</name>
</gene>
<feature type="compositionally biased region" description="Low complexity" evidence="1">
    <location>
        <begin position="288"/>
        <end position="297"/>
    </location>
</feature>
<accession>A0A2U1KFC6</accession>